<dbReference type="PANTHER" id="PTHR13094">
    <property type="entry name" value="NADH-UBIQUINONE OXIDOREDUCTASE PDSW SUBUNIT"/>
    <property type="match status" value="1"/>
</dbReference>
<dbReference type="WBParaSite" id="Pan_g15658.t1">
    <property type="protein sequence ID" value="Pan_g15658.t1"/>
    <property type="gene ID" value="Pan_g15658"/>
</dbReference>
<sequence>MVQTENEGALSAVQRRRLQDRKEWEAFWQVHKLNSEDSLVHTIRYYGHRLFDAPVTWFRENVVEPLHDKYKMPYYHRQLSRVPTIDQCGVNDQACFFEANEQYRLDKMVDYHILQILRERTDRCILYNQPSFYKCANVIEDMEEAELNYFIKFGEMSSEADVRDVYMKQKHRLIWERRHPEIMAERERAYKDHKEKLRNGEFDYAFWKKGMWFQDKKTYEPPYEYQLSKSAVEADKPLSKDWQYYKKLQEDPEFDKEQGKKSTFKLI</sequence>
<name>A0A7E4V377_PANRE</name>
<evidence type="ECO:0000256" key="9">
    <source>
        <dbReference type="ARBA" id="ARBA00023136"/>
    </source>
</evidence>
<keyword evidence="10" id="KW-1185">Reference proteome</keyword>
<dbReference type="Proteomes" id="UP000492821">
    <property type="component" value="Unassembled WGS sequence"/>
</dbReference>
<evidence type="ECO:0000313" key="11">
    <source>
        <dbReference type="WBParaSite" id="Pan_g15658.t1"/>
    </source>
</evidence>
<evidence type="ECO:0000256" key="2">
    <source>
        <dbReference type="ARBA" id="ARBA00008317"/>
    </source>
</evidence>
<dbReference type="InterPro" id="IPR019377">
    <property type="entry name" value="NADH_UbQ_OxRdtase_su10"/>
</dbReference>
<evidence type="ECO:0000313" key="10">
    <source>
        <dbReference type="Proteomes" id="UP000492821"/>
    </source>
</evidence>
<keyword evidence="4" id="KW-0813">Transport</keyword>
<keyword evidence="5" id="KW-0679">Respiratory chain</keyword>
<comment type="similarity">
    <text evidence="2">Belongs to the complex I NDUFB10 subunit family.</text>
</comment>
<evidence type="ECO:0000256" key="4">
    <source>
        <dbReference type="ARBA" id="ARBA00022448"/>
    </source>
</evidence>
<evidence type="ECO:0000256" key="3">
    <source>
        <dbReference type="ARBA" id="ARBA00014109"/>
    </source>
</evidence>
<dbReference type="GO" id="GO:0045271">
    <property type="term" value="C:respiratory chain complex I"/>
    <property type="evidence" value="ECO:0007669"/>
    <property type="project" value="UniProtKB-ARBA"/>
</dbReference>
<dbReference type="Pfam" id="PF10249">
    <property type="entry name" value="NDUFB10"/>
    <property type="match status" value="1"/>
</dbReference>
<dbReference type="GO" id="GO:0005743">
    <property type="term" value="C:mitochondrial inner membrane"/>
    <property type="evidence" value="ECO:0007669"/>
    <property type="project" value="UniProtKB-SubCell"/>
</dbReference>
<accession>A0A7E4V377</accession>
<evidence type="ECO:0000256" key="7">
    <source>
        <dbReference type="ARBA" id="ARBA00022982"/>
    </source>
</evidence>
<dbReference type="InterPro" id="IPR039993">
    <property type="entry name" value="NDUFB10"/>
</dbReference>
<dbReference type="PANTHER" id="PTHR13094:SF1">
    <property type="entry name" value="NADH DEHYDROGENASE [UBIQUINONE] 1 BETA SUBCOMPLEX SUBUNIT 10"/>
    <property type="match status" value="1"/>
</dbReference>
<evidence type="ECO:0000256" key="8">
    <source>
        <dbReference type="ARBA" id="ARBA00023128"/>
    </source>
</evidence>
<evidence type="ECO:0000256" key="6">
    <source>
        <dbReference type="ARBA" id="ARBA00022792"/>
    </source>
</evidence>
<dbReference type="AlphaFoldDB" id="A0A7E4V377"/>
<proteinExistence type="inferred from homology"/>
<organism evidence="10 11">
    <name type="scientific">Panagrellus redivivus</name>
    <name type="common">Microworm</name>
    <dbReference type="NCBI Taxonomy" id="6233"/>
    <lineage>
        <taxon>Eukaryota</taxon>
        <taxon>Metazoa</taxon>
        <taxon>Ecdysozoa</taxon>
        <taxon>Nematoda</taxon>
        <taxon>Chromadorea</taxon>
        <taxon>Rhabditida</taxon>
        <taxon>Tylenchina</taxon>
        <taxon>Panagrolaimomorpha</taxon>
        <taxon>Panagrolaimoidea</taxon>
        <taxon>Panagrolaimidae</taxon>
        <taxon>Panagrellus</taxon>
    </lineage>
</organism>
<reference evidence="11" key="2">
    <citation type="submission" date="2020-10" db="UniProtKB">
        <authorList>
            <consortium name="WormBaseParasite"/>
        </authorList>
    </citation>
    <scope>IDENTIFICATION</scope>
</reference>
<comment type="subcellular location">
    <subcellularLocation>
        <location evidence="1">Mitochondrion inner membrane</location>
        <topology evidence="1">Peripheral membrane protein</topology>
        <orientation evidence="1">Matrix side</orientation>
    </subcellularLocation>
</comment>
<keyword evidence="8" id="KW-0496">Mitochondrion</keyword>
<evidence type="ECO:0000256" key="1">
    <source>
        <dbReference type="ARBA" id="ARBA00004443"/>
    </source>
</evidence>
<reference evidence="10" key="1">
    <citation type="journal article" date="2013" name="Genetics">
        <title>The draft genome and transcriptome of Panagrellus redivivus are shaped by the harsh demands of a free-living lifestyle.</title>
        <authorList>
            <person name="Srinivasan J."/>
            <person name="Dillman A.R."/>
            <person name="Macchietto M.G."/>
            <person name="Heikkinen L."/>
            <person name="Lakso M."/>
            <person name="Fracchia K.M."/>
            <person name="Antoshechkin I."/>
            <person name="Mortazavi A."/>
            <person name="Wong G."/>
            <person name="Sternberg P.W."/>
        </authorList>
    </citation>
    <scope>NUCLEOTIDE SEQUENCE [LARGE SCALE GENOMIC DNA]</scope>
    <source>
        <strain evidence="10">MT8872</strain>
    </source>
</reference>
<keyword evidence="9" id="KW-0472">Membrane</keyword>
<keyword evidence="7" id="KW-0249">Electron transport</keyword>
<keyword evidence="6" id="KW-0999">Mitochondrion inner membrane</keyword>
<protein>
    <recommendedName>
        <fullName evidence="3">NADH dehydrogenase [ubiquinone] 1 beta subcomplex subunit 10</fullName>
    </recommendedName>
</protein>
<evidence type="ECO:0000256" key="5">
    <source>
        <dbReference type="ARBA" id="ARBA00022660"/>
    </source>
</evidence>